<sequence length="277" mass="30151">MSDQHMPIGEEDLHAYVDGTLSDERRVEVERALEQSPELAARVSDYFSLNNMFHERYDRVLSEPVPKRLQAPAAGRRRWRIAANWPQFAGMAAALVLGIGIGVGTHMGQDVVAPLASRSGSDTRAVSTDAAEGFARQAAVAHVVYMPAIDRPADIGADRDQEFVQWLSNRLGTNVHPPILSKSGFNLSGGRLLPGADGPTAQFMYRGPNGERVTLCISRRQVNANTTAFKLYQDGPVNVFYWVDGDFGYAVSGGIDRKVLLQLSHDVYAQLTGAAPG</sequence>
<dbReference type="AlphaFoldDB" id="A0A370N2P1"/>
<dbReference type="OrthoDB" id="9152892at2"/>
<protein>
    <submittedName>
        <fullName evidence="2">Transcriptional regulator</fullName>
    </submittedName>
</protein>
<comment type="caution">
    <text evidence="2">The sequence shown here is derived from an EMBL/GenBank/DDBJ whole genome shotgun (WGS) entry which is preliminary data.</text>
</comment>
<keyword evidence="3" id="KW-1185">Reference proteome</keyword>
<feature type="domain" description="Putative zinc-finger" evidence="1">
    <location>
        <begin position="11"/>
        <end position="38"/>
    </location>
</feature>
<evidence type="ECO:0000313" key="3">
    <source>
        <dbReference type="Proteomes" id="UP000254875"/>
    </source>
</evidence>
<gene>
    <name evidence="2" type="ORF">DLM46_25790</name>
</gene>
<dbReference type="InterPro" id="IPR027383">
    <property type="entry name" value="Znf_put"/>
</dbReference>
<dbReference type="EMBL" id="QHKS01000019">
    <property type="protein sequence ID" value="RDJ99860.1"/>
    <property type="molecule type" value="Genomic_DNA"/>
</dbReference>
<proteinExistence type="predicted"/>
<evidence type="ECO:0000313" key="2">
    <source>
        <dbReference type="EMBL" id="RDJ99860.1"/>
    </source>
</evidence>
<dbReference type="Pfam" id="PF13490">
    <property type="entry name" value="zf-HC2"/>
    <property type="match status" value="1"/>
</dbReference>
<reference evidence="3" key="1">
    <citation type="submission" date="2018-05" db="EMBL/GenBank/DDBJ databases">
        <authorList>
            <person name="Feng T."/>
        </authorList>
    </citation>
    <scope>NUCLEOTIDE SEQUENCE [LARGE SCALE GENOMIC DNA]</scope>
    <source>
        <strain evidence="3">S27</strain>
    </source>
</reference>
<dbReference type="Proteomes" id="UP000254875">
    <property type="component" value="Unassembled WGS sequence"/>
</dbReference>
<dbReference type="RefSeq" id="WP_115105271.1">
    <property type="nucleotide sequence ID" value="NZ_QHKS01000019.1"/>
</dbReference>
<organism evidence="2 3">
    <name type="scientific">Paraburkholderia lacunae</name>
    <dbReference type="NCBI Taxonomy" id="2211104"/>
    <lineage>
        <taxon>Bacteria</taxon>
        <taxon>Pseudomonadati</taxon>
        <taxon>Pseudomonadota</taxon>
        <taxon>Betaproteobacteria</taxon>
        <taxon>Burkholderiales</taxon>
        <taxon>Burkholderiaceae</taxon>
        <taxon>Paraburkholderia</taxon>
    </lineage>
</organism>
<name>A0A370N2P1_9BURK</name>
<evidence type="ECO:0000259" key="1">
    <source>
        <dbReference type="Pfam" id="PF13490"/>
    </source>
</evidence>
<accession>A0A370N2P1</accession>